<comment type="caution">
    <text evidence="1">The sequence shown here is derived from an EMBL/GenBank/DDBJ whole genome shotgun (WGS) entry which is preliminary data.</text>
</comment>
<organism evidence="1">
    <name type="scientific">marine sediment metagenome</name>
    <dbReference type="NCBI Taxonomy" id="412755"/>
    <lineage>
        <taxon>unclassified sequences</taxon>
        <taxon>metagenomes</taxon>
        <taxon>ecological metagenomes</taxon>
    </lineage>
</organism>
<gene>
    <name evidence="1" type="ORF">LCGC14_2250150</name>
</gene>
<dbReference type="EMBL" id="LAZR01030652">
    <property type="protein sequence ID" value="KKL55962.1"/>
    <property type="molecule type" value="Genomic_DNA"/>
</dbReference>
<dbReference type="AlphaFoldDB" id="A0A0F9FXU6"/>
<feature type="non-terminal residue" evidence="1">
    <location>
        <position position="1"/>
    </location>
</feature>
<proteinExistence type="predicted"/>
<name>A0A0F9FXU6_9ZZZZ</name>
<accession>A0A0F9FXU6</accession>
<reference evidence="1" key="1">
    <citation type="journal article" date="2015" name="Nature">
        <title>Complex archaea that bridge the gap between prokaryotes and eukaryotes.</title>
        <authorList>
            <person name="Spang A."/>
            <person name="Saw J.H."/>
            <person name="Jorgensen S.L."/>
            <person name="Zaremba-Niedzwiedzka K."/>
            <person name="Martijn J."/>
            <person name="Lind A.E."/>
            <person name="van Eijk R."/>
            <person name="Schleper C."/>
            <person name="Guy L."/>
            <person name="Ettema T.J."/>
        </authorList>
    </citation>
    <scope>NUCLEOTIDE SEQUENCE</scope>
</reference>
<evidence type="ECO:0000313" key="1">
    <source>
        <dbReference type="EMBL" id="KKL55962.1"/>
    </source>
</evidence>
<sequence length="109" mass="11504">GFTPQFVKDTLTAWIVDGVASEDARGVLSLPSDICPPETPAPTPYASILDRFRDNDCRMGADDIDTTLSDLGLSEAQLRAVVTPLVQDGSIAIARSTATLQAPLCGVKD</sequence>
<protein>
    <submittedName>
        <fullName evidence="1">Uncharacterized protein</fullName>
    </submittedName>
</protein>